<dbReference type="SUPFAM" id="SSF55729">
    <property type="entry name" value="Acyl-CoA N-acyltransferases (Nat)"/>
    <property type="match status" value="1"/>
</dbReference>
<evidence type="ECO:0000256" key="1">
    <source>
        <dbReference type="SAM" id="MobiDB-lite"/>
    </source>
</evidence>
<gene>
    <name evidence="3" type="ORF">F3W81_05290</name>
</gene>
<dbReference type="AlphaFoldDB" id="A0A7L9WKP4"/>
<evidence type="ECO:0000313" key="3">
    <source>
        <dbReference type="EMBL" id="QOL80287.1"/>
    </source>
</evidence>
<dbReference type="Proteomes" id="UP000594118">
    <property type="component" value="Chromosome"/>
</dbReference>
<evidence type="ECO:0000313" key="4">
    <source>
        <dbReference type="Proteomes" id="UP000594118"/>
    </source>
</evidence>
<dbReference type="GO" id="GO:0016740">
    <property type="term" value="F:transferase activity"/>
    <property type="evidence" value="ECO:0007669"/>
    <property type="project" value="UniProtKB-KW"/>
</dbReference>
<dbReference type="PANTHER" id="PTHR36174:SF1">
    <property type="entry name" value="LIPID II:GLYCINE GLYCYLTRANSFERASE"/>
    <property type="match status" value="1"/>
</dbReference>
<sequence>MNGERFSHSVAFGSTGRAAPDTEATRLHSHRAYAQTLAALGAQVMALPDGTLVVQRRIGPLRLSWIPAPVRLPDLTHLRRTVLINARDAAMDQALAGSGAIKVMMPQTHAMLDLRPPEIERRAMLHQKWRNRLSVSERTMLSVTNGPFRRDPDHWLLPLETAQRLENGYSALPHSFALAWPDSRLFVARLHGTPVAAVLILLHAPGASYHIGWSGLEGRAASAHNLLLWRASGWLHARGFTQLDLGVIDTMRGAGLARFKLGAGARAEQSGHTWLYSRLTAPLGRLIS</sequence>
<organism evidence="3 4">
    <name type="scientific">Pseudooceanicola spongiae</name>
    <dbReference type="NCBI Taxonomy" id="2613965"/>
    <lineage>
        <taxon>Bacteria</taxon>
        <taxon>Pseudomonadati</taxon>
        <taxon>Pseudomonadota</taxon>
        <taxon>Alphaproteobacteria</taxon>
        <taxon>Rhodobacterales</taxon>
        <taxon>Paracoccaceae</taxon>
        <taxon>Pseudooceanicola</taxon>
    </lineage>
</organism>
<protein>
    <submittedName>
        <fullName evidence="3">GNAT family N-acetyltransferase</fullName>
    </submittedName>
</protein>
<name>A0A7L9WKP4_9RHOB</name>
<dbReference type="RefSeq" id="WP_193082606.1">
    <property type="nucleotide sequence ID" value="NZ_CP045201.1"/>
</dbReference>
<dbReference type="InterPro" id="IPR050644">
    <property type="entry name" value="PG_Glycine_Bridge_Synth"/>
</dbReference>
<feature type="region of interest" description="Disordered" evidence="1">
    <location>
        <begin position="1"/>
        <end position="23"/>
    </location>
</feature>
<dbReference type="InterPro" id="IPR038740">
    <property type="entry name" value="BioF2-like_GNAT_dom"/>
</dbReference>
<reference evidence="3 4" key="1">
    <citation type="submission" date="2019-10" db="EMBL/GenBank/DDBJ databases">
        <title>Pseudopuniceibacterium sp. HQ09 islated from Antarctica.</title>
        <authorList>
            <person name="Liao L."/>
            <person name="Su S."/>
            <person name="Chen B."/>
            <person name="Yu Y."/>
        </authorList>
    </citation>
    <scope>NUCLEOTIDE SEQUENCE [LARGE SCALE GENOMIC DNA]</scope>
    <source>
        <strain evidence="3 4">HQ09</strain>
    </source>
</reference>
<dbReference type="Pfam" id="PF13480">
    <property type="entry name" value="Acetyltransf_6"/>
    <property type="match status" value="1"/>
</dbReference>
<dbReference type="InterPro" id="IPR016181">
    <property type="entry name" value="Acyl_CoA_acyltransferase"/>
</dbReference>
<feature type="domain" description="BioF2-like acetyltransferase" evidence="2">
    <location>
        <begin position="184"/>
        <end position="249"/>
    </location>
</feature>
<accession>A0A7L9WKP4</accession>
<dbReference type="Gene3D" id="3.40.630.30">
    <property type="match status" value="1"/>
</dbReference>
<proteinExistence type="predicted"/>
<keyword evidence="4" id="KW-1185">Reference proteome</keyword>
<dbReference type="PANTHER" id="PTHR36174">
    <property type="entry name" value="LIPID II:GLYCINE GLYCYLTRANSFERASE"/>
    <property type="match status" value="1"/>
</dbReference>
<dbReference type="EMBL" id="CP045201">
    <property type="protein sequence ID" value="QOL80287.1"/>
    <property type="molecule type" value="Genomic_DNA"/>
</dbReference>
<evidence type="ECO:0000259" key="2">
    <source>
        <dbReference type="Pfam" id="PF13480"/>
    </source>
</evidence>
<keyword evidence="3" id="KW-0808">Transferase</keyword>
<dbReference type="KEGG" id="pshq:F3W81_05290"/>